<dbReference type="EMBL" id="ANOG01000025">
    <property type="protein sequence ID" value="EMI22864.1"/>
    <property type="molecule type" value="Genomic_DNA"/>
</dbReference>
<dbReference type="InterPro" id="IPR029010">
    <property type="entry name" value="ThuA-like"/>
</dbReference>
<dbReference type="Proteomes" id="UP000011991">
    <property type="component" value="Unassembled WGS sequence"/>
</dbReference>
<accession>M5S9L4</accession>
<dbReference type="Pfam" id="PF06283">
    <property type="entry name" value="ThuA"/>
    <property type="match status" value="1"/>
</dbReference>
<dbReference type="Gene3D" id="3.40.50.880">
    <property type="match status" value="1"/>
</dbReference>
<evidence type="ECO:0000313" key="4">
    <source>
        <dbReference type="Proteomes" id="UP000011991"/>
    </source>
</evidence>
<organism evidence="3 4">
    <name type="scientific">Rhodopirellula maiorica SM1</name>
    <dbReference type="NCBI Taxonomy" id="1265738"/>
    <lineage>
        <taxon>Bacteria</taxon>
        <taxon>Pseudomonadati</taxon>
        <taxon>Planctomycetota</taxon>
        <taxon>Planctomycetia</taxon>
        <taxon>Pirellulales</taxon>
        <taxon>Pirellulaceae</taxon>
        <taxon>Novipirellula</taxon>
    </lineage>
</organism>
<sequence length="401" mass="44128">MPLNCGGYAPERDELVVPVEVCFLAIPKLLASFTPIPLTRSFTLRETRMKFAILFVVAFTSLISTARAETLVYEGKEGVGKGKHIVFMAGDHEYRSEESLPALARLLAKHHGFKCTVLFNIDPETGEIVAGKPSNMPGLEALDTADLAVVFLRFQNFPAEQMKHFDDYLRRGGPIVGMRTATHGFQIPADQPYAKYAFNSKVEGYELGFGHQVLGQTWVGHYGRNHVQSTRITIVDAMKDHPILQGVSDVWVQAGGYVGKPTDGDILTMAQPLNGMTPDSPASDTQPPMPSEWTRTYKSESGKSGRVFTSLYGTPEDLTNDGYRRLLANGIFWAIGLEDAITPDMNIDFVGPFKPNTFGNQTNARGIKPEAYAGFESPIPAHNKVHQPKKKNAPKKKSAVK</sequence>
<dbReference type="InterPro" id="IPR029062">
    <property type="entry name" value="Class_I_gatase-like"/>
</dbReference>
<evidence type="ECO:0000256" key="1">
    <source>
        <dbReference type="SAM" id="MobiDB-lite"/>
    </source>
</evidence>
<feature type="region of interest" description="Disordered" evidence="1">
    <location>
        <begin position="277"/>
        <end position="300"/>
    </location>
</feature>
<gene>
    <name evidence="3" type="ORF">RMSM_00194</name>
</gene>
<feature type="domain" description="ThuA-like" evidence="2">
    <location>
        <begin position="98"/>
        <end position="334"/>
    </location>
</feature>
<evidence type="ECO:0000313" key="3">
    <source>
        <dbReference type="EMBL" id="EMI22864.1"/>
    </source>
</evidence>
<dbReference type="SUPFAM" id="SSF52317">
    <property type="entry name" value="Class I glutamine amidotransferase-like"/>
    <property type="match status" value="1"/>
</dbReference>
<feature type="compositionally biased region" description="Basic residues" evidence="1">
    <location>
        <begin position="383"/>
        <end position="401"/>
    </location>
</feature>
<evidence type="ECO:0000259" key="2">
    <source>
        <dbReference type="Pfam" id="PF06283"/>
    </source>
</evidence>
<name>M5S9L4_9BACT</name>
<dbReference type="AlphaFoldDB" id="M5S9L4"/>
<reference evidence="3 4" key="1">
    <citation type="journal article" date="2013" name="Mar. Genomics">
        <title>Expression of sulfatases in Rhodopirellula baltica and the diversity of sulfatases in the genus Rhodopirellula.</title>
        <authorList>
            <person name="Wegner C.E."/>
            <person name="Richter-Heitmann T."/>
            <person name="Klindworth A."/>
            <person name="Klockow C."/>
            <person name="Richter M."/>
            <person name="Achstetter T."/>
            <person name="Glockner F.O."/>
            <person name="Harder J."/>
        </authorList>
    </citation>
    <scope>NUCLEOTIDE SEQUENCE [LARGE SCALE GENOMIC DNA]</scope>
    <source>
        <strain evidence="3 4">SM1</strain>
    </source>
</reference>
<dbReference type="PATRIC" id="fig|1265738.3.peg.202"/>
<proteinExistence type="predicted"/>
<feature type="region of interest" description="Disordered" evidence="1">
    <location>
        <begin position="373"/>
        <end position="401"/>
    </location>
</feature>
<protein>
    <recommendedName>
        <fullName evidence="2">ThuA-like domain-containing protein</fullName>
    </recommendedName>
</protein>
<keyword evidence="4" id="KW-1185">Reference proteome</keyword>
<comment type="caution">
    <text evidence="3">The sequence shown here is derived from an EMBL/GenBank/DDBJ whole genome shotgun (WGS) entry which is preliminary data.</text>
</comment>